<dbReference type="Proteomes" id="UP001289374">
    <property type="component" value="Unassembled WGS sequence"/>
</dbReference>
<dbReference type="InterPro" id="IPR021109">
    <property type="entry name" value="Peptidase_aspartic_dom_sf"/>
</dbReference>
<reference evidence="3" key="2">
    <citation type="journal article" date="2024" name="Plant">
        <title>Genomic evolution and insights into agronomic trait innovations of Sesamum species.</title>
        <authorList>
            <person name="Miao H."/>
            <person name="Wang L."/>
            <person name="Qu L."/>
            <person name="Liu H."/>
            <person name="Sun Y."/>
            <person name="Le M."/>
            <person name="Wang Q."/>
            <person name="Wei S."/>
            <person name="Zheng Y."/>
            <person name="Lin W."/>
            <person name="Duan Y."/>
            <person name="Cao H."/>
            <person name="Xiong S."/>
            <person name="Wang X."/>
            <person name="Wei L."/>
            <person name="Li C."/>
            <person name="Ma Q."/>
            <person name="Ju M."/>
            <person name="Zhao R."/>
            <person name="Li G."/>
            <person name="Mu C."/>
            <person name="Tian Q."/>
            <person name="Mei H."/>
            <person name="Zhang T."/>
            <person name="Gao T."/>
            <person name="Zhang H."/>
        </authorList>
    </citation>
    <scope>NUCLEOTIDE SEQUENCE</scope>
    <source>
        <strain evidence="3">K16</strain>
    </source>
</reference>
<reference evidence="3" key="1">
    <citation type="submission" date="2020-06" db="EMBL/GenBank/DDBJ databases">
        <authorList>
            <person name="Li T."/>
            <person name="Hu X."/>
            <person name="Zhang T."/>
            <person name="Song X."/>
            <person name="Zhang H."/>
            <person name="Dai N."/>
            <person name="Sheng W."/>
            <person name="Hou X."/>
            <person name="Wei L."/>
        </authorList>
    </citation>
    <scope>NUCLEOTIDE SEQUENCE</scope>
    <source>
        <strain evidence="3">K16</strain>
        <tissue evidence="3">Leaf</tissue>
    </source>
</reference>
<feature type="compositionally biased region" description="Basic and acidic residues" evidence="1">
    <location>
        <begin position="49"/>
        <end position="79"/>
    </location>
</feature>
<organism evidence="3 4">
    <name type="scientific">Sesamum angolense</name>
    <dbReference type="NCBI Taxonomy" id="2727404"/>
    <lineage>
        <taxon>Eukaryota</taxon>
        <taxon>Viridiplantae</taxon>
        <taxon>Streptophyta</taxon>
        <taxon>Embryophyta</taxon>
        <taxon>Tracheophyta</taxon>
        <taxon>Spermatophyta</taxon>
        <taxon>Magnoliopsida</taxon>
        <taxon>eudicotyledons</taxon>
        <taxon>Gunneridae</taxon>
        <taxon>Pentapetalae</taxon>
        <taxon>asterids</taxon>
        <taxon>lamiids</taxon>
        <taxon>Lamiales</taxon>
        <taxon>Pedaliaceae</taxon>
        <taxon>Sesamum</taxon>
    </lineage>
</organism>
<accession>A0AAE2BZ47</accession>
<evidence type="ECO:0000313" key="4">
    <source>
        <dbReference type="Proteomes" id="UP001289374"/>
    </source>
</evidence>
<dbReference type="Gene3D" id="3.10.10.10">
    <property type="entry name" value="HIV Type 1 Reverse Transcriptase, subunit A, domain 1"/>
    <property type="match status" value="1"/>
</dbReference>
<evidence type="ECO:0000313" key="3">
    <source>
        <dbReference type="EMBL" id="KAK4403112.1"/>
    </source>
</evidence>
<keyword evidence="4" id="KW-1185">Reference proteome</keyword>
<dbReference type="InterPro" id="IPR043128">
    <property type="entry name" value="Rev_trsase/Diguanyl_cyclase"/>
</dbReference>
<dbReference type="SUPFAM" id="SSF56672">
    <property type="entry name" value="DNA/RNA polymerases"/>
    <property type="match status" value="1"/>
</dbReference>
<dbReference type="InterPro" id="IPR000477">
    <property type="entry name" value="RT_dom"/>
</dbReference>
<dbReference type="PANTHER" id="PTHR24559:SF430">
    <property type="entry name" value="RNA-DIRECTED DNA POLYMERASE"/>
    <property type="match status" value="1"/>
</dbReference>
<feature type="region of interest" description="Disordered" evidence="1">
    <location>
        <begin position="1"/>
        <end position="21"/>
    </location>
</feature>
<sequence length="714" mass="81023">MQQNLRRGRFRESIAGKPPATLDELLVRAEKYIRIEETSGGRGTTPLKRRAEDEGHSRRPLNESNQRERRRIPPSDITRHTPLSAPRAEILAVAEQQGIVQWPSRMRENPKRMKSDKYCLFHKDRGHGTEDCFHLKDEIEKLIRREYLKEYVNRSGQLQEKNSRPPQEGREREDRRNKPTQDNLPTTGIIGVISGGPAGGDSARARKAALRAIANTSKDTFEQVVMMNEKPQEKQDIVFGNQDLEKMCVANNDAVVISVTIANFWVKKVLVDSGSSADIIFHKAFSQMGINNVELTRINTPLTSFSGNIVEPIGEVTLPISLGSYPRRATKMIKFLVVDAPSAYNVILGRPSLNSFQAIASTYHLKLKFPTLAGIGEEIGDRRQARECYANSLKGESNNQPIVKSGIPSKKKTTITTDKVPTEKSKEGEPQANKKRKVDEERIEPTKEVKAIELTLEHVPKITKIGTLLDPQFEKTLIAFLQEKINVFAWDAADMSGIDPKIMVHRLNLNPKIKPVKQKKRAFGNERIKVIKEEVEKLLRIDYIRPVQYPEWLANVVLVPKPNGKWRMCIDFTDLNKACPKDSYPLPRIDALIDSTSGCELMSFLDAFQGYNQIRLAHDDQEKTSFLTDQGIFCYNVMPFGLKNTGATYQRLVNNMFREQIGRNMEVYIDDMMVKSQKKENHKQDLQECFGILQHFGMKLNPTKCTFGVHGGNS</sequence>
<feature type="domain" description="Reverse transcriptase" evidence="2">
    <location>
        <begin position="540"/>
        <end position="714"/>
    </location>
</feature>
<dbReference type="Gene3D" id="3.30.70.270">
    <property type="match status" value="1"/>
</dbReference>
<dbReference type="PROSITE" id="PS50878">
    <property type="entry name" value="RT_POL"/>
    <property type="match status" value="1"/>
</dbReference>
<protein>
    <submittedName>
        <fullName evidence="3">Transposon Ty3-G Gag-Pol polyprotein</fullName>
    </submittedName>
</protein>
<dbReference type="SUPFAM" id="SSF50630">
    <property type="entry name" value="Acid proteases"/>
    <property type="match status" value="1"/>
</dbReference>
<gene>
    <name evidence="3" type="ORF">Sango_1051900</name>
</gene>
<evidence type="ECO:0000256" key="1">
    <source>
        <dbReference type="SAM" id="MobiDB-lite"/>
    </source>
</evidence>
<feature type="compositionally biased region" description="Basic and acidic residues" evidence="1">
    <location>
        <begin position="420"/>
        <end position="429"/>
    </location>
</feature>
<dbReference type="CDD" id="cd01647">
    <property type="entry name" value="RT_LTR"/>
    <property type="match status" value="1"/>
</dbReference>
<comment type="caution">
    <text evidence="3">The sequence shown here is derived from an EMBL/GenBank/DDBJ whole genome shotgun (WGS) entry which is preliminary data.</text>
</comment>
<feature type="region of interest" description="Disordered" evidence="1">
    <location>
        <begin position="399"/>
        <end position="442"/>
    </location>
</feature>
<evidence type="ECO:0000259" key="2">
    <source>
        <dbReference type="PROSITE" id="PS50878"/>
    </source>
</evidence>
<name>A0AAE2BZ47_9LAMI</name>
<dbReference type="AlphaFoldDB" id="A0AAE2BZ47"/>
<feature type="compositionally biased region" description="Basic and acidic residues" evidence="1">
    <location>
        <begin position="161"/>
        <end position="179"/>
    </location>
</feature>
<dbReference type="InterPro" id="IPR053134">
    <property type="entry name" value="RNA-dir_DNA_polymerase"/>
</dbReference>
<proteinExistence type="predicted"/>
<dbReference type="EMBL" id="JACGWL010000005">
    <property type="protein sequence ID" value="KAK4403112.1"/>
    <property type="molecule type" value="Genomic_DNA"/>
</dbReference>
<dbReference type="InterPro" id="IPR043502">
    <property type="entry name" value="DNA/RNA_pol_sf"/>
</dbReference>
<dbReference type="Gene3D" id="2.40.70.10">
    <property type="entry name" value="Acid Proteases"/>
    <property type="match status" value="1"/>
</dbReference>
<dbReference type="CDD" id="cd00303">
    <property type="entry name" value="retropepsin_like"/>
    <property type="match status" value="1"/>
</dbReference>
<dbReference type="PANTHER" id="PTHR24559">
    <property type="entry name" value="TRANSPOSON TY3-I GAG-POL POLYPROTEIN"/>
    <property type="match status" value="1"/>
</dbReference>
<feature type="region of interest" description="Disordered" evidence="1">
    <location>
        <begin position="37"/>
        <end position="85"/>
    </location>
</feature>
<dbReference type="Pfam" id="PF00078">
    <property type="entry name" value="RVT_1"/>
    <property type="match status" value="1"/>
</dbReference>
<feature type="region of interest" description="Disordered" evidence="1">
    <location>
        <begin position="154"/>
        <end position="198"/>
    </location>
</feature>